<evidence type="ECO:0000313" key="16">
    <source>
        <dbReference type="Proteomes" id="UP000029640"/>
    </source>
</evidence>
<dbReference type="Gene3D" id="3.30.310.50">
    <property type="entry name" value="Alpha-D-phosphohexomutase, C-terminal domain"/>
    <property type="match status" value="1"/>
</dbReference>
<dbReference type="STRING" id="1265313.HRUBRA_01211"/>
<dbReference type="InterPro" id="IPR005845">
    <property type="entry name" value="A-D-PHexomutase_a/b/a-II"/>
</dbReference>
<proteinExistence type="inferred from homology"/>
<dbReference type="SUPFAM" id="SSF53738">
    <property type="entry name" value="Phosphoglucomutase, first 3 domains"/>
    <property type="match status" value="3"/>
</dbReference>
<dbReference type="PANTHER" id="PTHR43771:SF2">
    <property type="entry name" value="PHOSPHOMANNOMUTASE_PHOSPHOGLUCOMUTASE"/>
    <property type="match status" value="1"/>
</dbReference>
<dbReference type="InterPro" id="IPR005844">
    <property type="entry name" value="A-D-PHexomutase_a/b/a-I"/>
</dbReference>
<reference evidence="15 16" key="1">
    <citation type="journal article" date="2014" name="Genome Announc.">
        <title>Genome Sequence of Gammaproteobacterial Pseudohaliea rubra Type Strain DSM 19751, Isolated from Coastal Seawater of the Mediterranean Sea.</title>
        <authorList>
            <person name="Spring S."/>
            <person name="Fiebig A."/>
            <person name="Riedel T."/>
            <person name="Goker M."/>
            <person name="Klenk H.P."/>
        </authorList>
    </citation>
    <scope>NUCLEOTIDE SEQUENCE [LARGE SCALE GENOMIC DNA]</scope>
    <source>
        <strain evidence="15 16">DSM 19751</strain>
    </source>
</reference>
<feature type="domain" description="Alpha-D-phosphohexomutase alpha/beta/alpha" evidence="12">
    <location>
        <begin position="377"/>
        <end position="497"/>
    </location>
</feature>
<dbReference type="GO" id="GO:0000287">
    <property type="term" value="F:magnesium ion binding"/>
    <property type="evidence" value="ECO:0007669"/>
    <property type="project" value="InterPro"/>
</dbReference>
<dbReference type="InterPro" id="IPR005846">
    <property type="entry name" value="A-D-PHexomutase_a/b/a-III"/>
</dbReference>
<feature type="domain" description="Alpha-D-phosphohexomutase alpha/beta/alpha" evidence="14">
    <location>
        <begin position="624"/>
        <end position="731"/>
    </location>
</feature>
<dbReference type="eggNOG" id="COG1109">
    <property type="taxonomic scope" value="Bacteria"/>
</dbReference>
<dbReference type="PRINTS" id="PR00509">
    <property type="entry name" value="PGMPMM"/>
</dbReference>
<dbReference type="OrthoDB" id="9803322at2"/>
<evidence type="ECO:0000256" key="7">
    <source>
        <dbReference type="ARBA" id="ARBA00022723"/>
    </source>
</evidence>
<dbReference type="Pfam" id="PF02878">
    <property type="entry name" value="PGM_PMM_I"/>
    <property type="match status" value="1"/>
</dbReference>
<dbReference type="Gene3D" id="3.40.120.10">
    <property type="entry name" value="Alpha-D-Glucose-1,6-Bisphosphate, subunit A, domain 3"/>
    <property type="match status" value="3"/>
</dbReference>
<dbReference type="HOGENOM" id="CLU_013562_0_1_6"/>
<dbReference type="PROSITE" id="PS00710">
    <property type="entry name" value="PGM_PMM"/>
    <property type="match status" value="1"/>
</dbReference>
<evidence type="ECO:0000256" key="8">
    <source>
        <dbReference type="ARBA" id="ARBA00022842"/>
    </source>
</evidence>
<evidence type="ECO:0000256" key="2">
    <source>
        <dbReference type="ARBA" id="ARBA00001946"/>
    </source>
</evidence>
<dbReference type="AlphaFoldDB" id="A0A095VRV9"/>
<feature type="domain" description="Alpha-D-phosphohexomutase C-terminal" evidence="11">
    <location>
        <begin position="741"/>
        <end position="814"/>
    </location>
</feature>
<dbReference type="Pfam" id="PF00408">
    <property type="entry name" value="PGM_PMM_IV"/>
    <property type="match status" value="1"/>
</dbReference>
<dbReference type="InterPro" id="IPR005843">
    <property type="entry name" value="A-D-PHexomutase_C"/>
</dbReference>
<feature type="transmembrane region" description="Helical" evidence="10">
    <location>
        <begin position="32"/>
        <end position="50"/>
    </location>
</feature>
<evidence type="ECO:0000256" key="10">
    <source>
        <dbReference type="SAM" id="Phobius"/>
    </source>
</evidence>
<comment type="pathway">
    <text evidence="3">Nucleotide-sugar biosynthesis; GDP-alpha-D-mannose biosynthesis; alpha-D-mannose 1-phosphate from D-fructose 6-phosphate: step 2/2.</text>
</comment>
<comment type="caution">
    <text evidence="15">The sequence shown here is derived from an EMBL/GenBank/DDBJ whole genome shotgun (WGS) entry which is preliminary data.</text>
</comment>
<comment type="catalytic activity">
    <reaction evidence="1">
        <text>alpha-D-mannose 1-phosphate = D-mannose 6-phosphate</text>
        <dbReference type="Rhea" id="RHEA:11140"/>
        <dbReference type="ChEBI" id="CHEBI:58409"/>
        <dbReference type="ChEBI" id="CHEBI:58735"/>
        <dbReference type="EC" id="5.4.2.8"/>
    </reaction>
</comment>
<dbReference type="PATRIC" id="fig|1265313.6.peg.1195"/>
<gene>
    <name evidence="15" type="ORF">HRUBRA_01211</name>
</gene>
<evidence type="ECO:0000259" key="14">
    <source>
        <dbReference type="Pfam" id="PF02880"/>
    </source>
</evidence>
<evidence type="ECO:0000259" key="11">
    <source>
        <dbReference type="Pfam" id="PF00408"/>
    </source>
</evidence>
<accession>A0A095VRV9</accession>
<dbReference type="InterPro" id="IPR016066">
    <property type="entry name" value="A-D-PHexomutase_CS"/>
</dbReference>
<evidence type="ECO:0000256" key="6">
    <source>
        <dbReference type="ARBA" id="ARBA00022553"/>
    </source>
</evidence>
<dbReference type="GO" id="GO:0005975">
    <property type="term" value="P:carbohydrate metabolic process"/>
    <property type="evidence" value="ECO:0007669"/>
    <property type="project" value="InterPro"/>
</dbReference>
<keyword evidence="10" id="KW-1133">Transmembrane helix</keyword>
<dbReference type="RefSeq" id="WP_035516799.1">
    <property type="nucleotide sequence ID" value="NZ_KN234770.1"/>
</dbReference>
<keyword evidence="10" id="KW-0472">Membrane</keyword>
<dbReference type="SUPFAM" id="SSF55957">
    <property type="entry name" value="Phosphoglucomutase, C-terminal domain"/>
    <property type="match status" value="1"/>
</dbReference>
<dbReference type="Proteomes" id="UP000029640">
    <property type="component" value="Unassembled WGS sequence"/>
</dbReference>
<keyword evidence="16" id="KW-1185">Reference proteome</keyword>
<dbReference type="Pfam" id="PF02879">
    <property type="entry name" value="PGM_PMM_II"/>
    <property type="match status" value="1"/>
</dbReference>
<dbReference type="InterPro" id="IPR005841">
    <property type="entry name" value="Alpha-D-phosphohexomutase_SF"/>
</dbReference>
<keyword evidence="8" id="KW-0460">Magnesium</keyword>
<evidence type="ECO:0000256" key="5">
    <source>
        <dbReference type="ARBA" id="ARBA00012730"/>
    </source>
</evidence>
<evidence type="ECO:0000259" key="12">
    <source>
        <dbReference type="Pfam" id="PF02878"/>
    </source>
</evidence>
<evidence type="ECO:0000256" key="3">
    <source>
        <dbReference type="ARBA" id="ARBA00004699"/>
    </source>
</evidence>
<keyword evidence="9 15" id="KW-0413">Isomerase</keyword>
<protein>
    <recommendedName>
        <fullName evidence="5">phosphomannomutase</fullName>
        <ecNumber evidence="5">5.4.2.8</ecNumber>
    </recommendedName>
</protein>
<sequence>MLKKEQQRHSDSRRVHGIDTAGNALYNILRQGAALLVIPAMLLLVWLLVLRQPALERALVDEVAAGYAANRAQAIAAQLEALQARLQSVLAAEQLPARLADPSAAALAAAADDALAGFPGALGLRLLALDDRGTAGLDKIEAGLRNHIEIDLVRRAANGERPMPEAYRSAERWLYSFAERGQLAGNGARLVALLSYDQRLFRDSLALPDDGAGRFSLVQRLPGRGADTETQVGGGAAGDRVARAAVAGTPWFVIFTPGEMLIESLEDKVSQPLLAVFLLLLTGSAGFALVAQRYPLVLRREVARAEAAAQHRTPYTLQVPELAPIARNLRKLTLRRARMDGVGSVPRVLTAPPPPSGGSAPALTAVAGPATALPEHIFRAYDIRGIADTELDDDTVYRIGAAIGTLAGQKGEQTLVLAYDGRASSGRIKAGLERALLQAGRDVIDIGLVPTPLAYFATHQLQGATSAVIVTGSHNPPEYNGVKLVLEQRPPASGDIERLRAIALSGKFSQGTGHMLQRDVASDYLDEVVSDVAIAMPLKIVIDAGNGATGHLAPTLFEELGCEVVPLYCDIDGSFPNHSPDTSVAANLADLQETVRREGADFGIALDGDGDRVAAVTGSGEIVDADYLLMLFARDVITRNPGADVVYDVKCSRNLAQLVTSLGGRGVLWRTGHTHIKEKVAETGALVGGEFSGHMVFGERWFGFDDGLYAAARLAEIVSSSEGSLDALLKQFTYSASTPEILIPVDDSKKFQLVEALRSEGDFGDGRINDLDGVRVDYPRGWGLIRASNTSAALTARFEGDDEAVLHDIMNLFREQLASIHPDLDPHF</sequence>
<dbReference type="GO" id="GO:0004615">
    <property type="term" value="F:phosphomannomutase activity"/>
    <property type="evidence" value="ECO:0007669"/>
    <property type="project" value="UniProtKB-EC"/>
</dbReference>
<keyword evidence="7" id="KW-0479">Metal-binding</keyword>
<dbReference type="EC" id="5.4.2.8" evidence="5"/>
<dbReference type="PANTHER" id="PTHR43771">
    <property type="entry name" value="PHOSPHOMANNOMUTASE"/>
    <property type="match status" value="1"/>
</dbReference>
<dbReference type="InterPro" id="IPR036900">
    <property type="entry name" value="A-D-PHexomutase_C_sf"/>
</dbReference>
<evidence type="ECO:0000256" key="9">
    <source>
        <dbReference type="ARBA" id="ARBA00023235"/>
    </source>
</evidence>
<evidence type="ECO:0000313" key="15">
    <source>
        <dbReference type="EMBL" id="KGE04182.1"/>
    </source>
</evidence>
<dbReference type="InterPro" id="IPR016055">
    <property type="entry name" value="A-D-PHexomutase_a/b/a-I/II/III"/>
</dbReference>
<keyword evidence="10" id="KW-0812">Transmembrane</keyword>
<dbReference type="Pfam" id="PF02880">
    <property type="entry name" value="PGM_PMM_III"/>
    <property type="match status" value="1"/>
</dbReference>
<evidence type="ECO:0000256" key="1">
    <source>
        <dbReference type="ARBA" id="ARBA00000586"/>
    </source>
</evidence>
<comment type="cofactor">
    <cofactor evidence="2">
        <name>Mg(2+)</name>
        <dbReference type="ChEBI" id="CHEBI:18420"/>
    </cofactor>
</comment>
<name>A0A095VRV9_9GAMM</name>
<organism evidence="15 16">
    <name type="scientific">Pseudohaliea rubra DSM 19751</name>
    <dbReference type="NCBI Taxonomy" id="1265313"/>
    <lineage>
        <taxon>Bacteria</taxon>
        <taxon>Pseudomonadati</taxon>
        <taxon>Pseudomonadota</taxon>
        <taxon>Gammaproteobacteria</taxon>
        <taxon>Cellvibrionales</taxon>
        <taxon>Halieaceae</taxon>
        <taxon>Pseudohaliea</taxon>
    </lineage>
</organism>
<evidence type="ECO:0000256" key="4">
    <source>
        <dbReference type="ARBA" id="ARBA00010231"/>
    </source>
</evidence>
<evidence type="ECO:0000259" key="13">
    <source>
        <dbReference type="Pfam" id="PF02879"/>
    </source>
</evidence>
<comment type="similarity">
    <text evidence="4">Belongs to the phosphohexose mutase family.</text>
</comment>
<keyword evidence="6" id="KW-0597">Phosphoprotein</keyword>
<feature type="domain" description="Alpha-D-phosphohexomutase alpha/beta/alpha" evidence="13">
    <location>
        <begin position="523"/>
        <end position="620"/>
    </location>
</feature>
<dbReference type="EMBL" id="AUVB01000035">
    <property type="protein sequence ID" value="KGE04182.1"/>
    <property type="molecule type" value="Genomic_DNA"/>
</dbReference>
<dbReference type="CDD" id="cd03089">
    <property type="entry name" value="PMM_PGM"/>
    <property type="match status" value="1"/>
</dbReference>